<dbReference type="Pfam" id="PF03992">
    <property type="entry name" value="ABM"/>
    <property type="match status" value="1"/>
</dbReference>
<accession>A0A3M0CT58</accession>
<keyword evidence="2" id="KW-0560">Oxidoreductase</keyword>
<dbReference type="OrthoDB" id="287932at2"/>
<gene>
    <name evidence="2" type="ORF">BXY39_0605</name>
</gene>
<evidence type="ECO:0000313" key="3">
    <source>
        <dbReference type="Proteomes" id="UP000271227"/>
    </source>
</evidence>
<keyword evidence="3" id="KW-1185">Reference proteome</keyword>
<dbReference type="Proteomes" id="UP000271227">
    <property type="component" value="Unassembled WGS sequence"/>
</dbReference>
<reference evidence="2 3" key="1">
    <citation type="submission" date="2018-10" db="EMBL/GenBank/DDBJ databases">
        <title>Genomic Encyclopedia of Archaeal and Bacterial Type Strains, Phase II (KMG-II): from individual species to whole genera.</title>
        <authorList>
            <person name="Goeker M."/>
        </authorList>
    </citation>
    <scope>NUCLEOTIDE SEQUENCE [LARGE SCALE GENOMIC DNA]</scope>
    <source>
        <strain evidence="2 3">DSM 25217</strain>
    </source>
</reference>
<proteinExistence type="predicted"/>
<keyword evidence="2" id="KW-0503">Monooxygenase</keyword>
<dbReference type="RefSeq" id="WP_121937321.1">
    <property type="nucleotide sequence ID" value="NZ_REFR01000009.1"/>
</dbReference>
<dbReference type="InterPro" id="IPR007138">
    <property type="entry name" value="ABM_dom"/>
</dbReference>
<dbReference type="GO" id="GO:0004497">
    <property type="term" value="F:monooxygenase activity"/>
    <property type="evidence" value="ECO:0007669"/>
    <property type="project" value="UniProtKB-KW"/>
</dbReference>
<dbReference type="PROSITE" id="PS51725">
    <property type="entry name" value="ABM"/>
    <property type="match status" value="1"/>
</dbReference>
<sequence>MTAFVARLVVKPEKRGEFERLQTELRLLTHAHEPETPVYELIQSREDENTYLCIATFTSQDAFDLHMGTDFHDRLAPAILDCLAEDMDLGFYNIIGEAKRQP</sequence>
<protein>
    <submittedName>
        <fullName evidence="2">Quinol monooxygenase YgiN</fullName>
    </submittedName>
</protein>
<dbReference type="EMBL" id="REFR01000009">
    <property type="protein sequence ID" value="RMB12115.1"/>
    <property type="molecule type" value="Genomic_DNA"/>
</dbReference>
<name>A0A3M0CT58_9PROT</name>
<organism evidence="2 3">
    <name type="scientific">Eilatimonas milleporae</name>
    <dbReference type="NCBI Taxonomy" id="911205"/>
    <lineage>
        <taxon>Bacteria</taxon>
        <taxon>Pseudomonadati</taxon>
        <taxon>Pseudomonadota</taxon>
        <taxon>Alphaproteobacteria</taxon>
        <taxon>Kordiimonadales</taxon>
        <taxon>Kordiimonadaceae</taxon>
        <taxon>Eilatimonas</taxon>
    </lineage>
</organism>
<feature type="domain" description="ABM" evidence="1">
    <location>
        <begin position="2"/>
        <end position="95"/>
    </location>
</feature>
<evidence type="ECO:0000259" key="1">
    <source>
        <dbReference type="PROSITE" id="PS51725"/>
    </source>
</evidence>
<dbReference type="AlphaFoldDB" id="A0A3M0CT58"/>
<dbReference type="InParanoid" id="A0A3M0CT58"/>
<dbReference type="SUPFAM" id="SSF54909">
    <property type="entry name" value="Dimeric alpha+beta barrel"/>
    <property type="match status" value="1"/>
</dbReference>
<dbReference type="Gene3D" id="3.30.70.100">
    <property type="match status" value="1"/>
</dbReference>
<evidence type="ECO:0000313" key="2">
    <source>
        <dbReference type="EMBL" id="RMB12115.1"/>
    </source>
</evidence>
<dbReference type="InterPro" id="IPR011008">
    <property type="entry name" value="Dimeric_a/b-barrel"/>
</dbReference>
<comment type="caution">
    <text evidence="2">The sequence shown here is derived from an EMBL/GenBank/DDBJ whole genome shotgun (WGS) entry which is preliminary data.</text>
</comment>